<protein>
    <recommendedName>
        <fullName evidence="3">DUF3822 family protein</fullName>
    </recommendedName>
</protein>
<dbReference type="Pfam" id="PF12864">
    <property type="entry name" value="DUF3822"/>
    <property type="match status" value="1"/>
</dbReference>
<dbReference type="RefSeq" id="WP_183412308.1">
    <property type="nucleotide sequence ID" value="NZ_JACHYB010000001.1"/>
</dbReference>
<dbReference type="InterPro" id="IPR024213">
    <property type="entry name" value="DUF3822"/>
</dbReference>
<reference evidence="1 2" key="1">
    <citation type="submission" date="2020-08" db="EMBL/GenBank/DDBJ databases">
        <title>Genomic Encyclopedia of Type Strains, Phase IV (KMG-IV): sequencing the most valuable type-strain genomes for metagenomic binning, comparative biology and taxonomic classification.</title>
        <authorList>
            <person name="Goeker M."/>
        </authorList>
    </citation>
    <scope>NUCLEOTIDE SEQUENCE [LARGE SCALE GENOMIC DNA]</scope>
    <source>
        <strain evidence="1 2">DSM 27471</strain>
    </source>
</reference>
<sequence length="274" mass="32150">MHERYLPSKLQSDALHLYHFILKIDHVMWAWFIVERKTKLLVAGNQGTYNSFKEIEAELNQWDINGFGKSSLIIFSEDSLFVPRPFFNQDYRQDLFQFCNELKEDFVLEHVDLEYLDMVGLFLVPKKIYEFAHHFLPDIKYCHVSSTLLCAAYQLSKRSFQPVMVIGLYPEIMFVALADGGKILLLNHFKVITPEDLLYWIMRLFEQFELESSSALVHLSGNKTIITEKIFYLRTYLKKVSVLPFPSTIPVTSDVPEDLYHSFTDLVYYILCES</sequence>
<evidence type="ECO:0000313" key="1">
    <source>
        <dbReference type="EMBL" id="MBB3186411.1"/>
    </source>
</evidence>
<dbReference type="EMBL" id="JACHYB010000001">
    <property type="protein sequence ID" value="MBB3186411.1"/>
    <property type="molecule type" value="Genomic_DNA"/>
</dbReference>
<comment type="caution">
    <text evidence="1">The sequence shown here is derived from an EMBL/GenBank/DDBJ whole genome shotgun (WGS) entry which is preliminary data.</text>
</comment>
<dbReference type="Gene3D" id="3.30.420.250">
    <property type="match status" value="1"/>
</dbReference>
<evidence type="ECO:0008006" key="3">
    <source>
        <dbReference type="Google" id="ProtNLM"/>
    </source>
</evidence>
<dbReference type="Proteomes" id="UP000544222">
    <property type="component" value="Unassembled WGS sequence"/>
</dbReference>
<dbReference type="AlphaFoldDB" id="A0A7W5H1J0"/>
<organism evidence="1 2">
    <name type="scientific">Microbacter margulisiae</name>
    <dbReference type="NCBI Taxonomy" id="1350067"/>
    <lineage>
        <taxon>Bacteria</taxon>
        <taxon>Pseudomonadati</taxon>
        <taxon>Bacteroidota</taxon>
        <taxon>Bacteroidia</taxon>
        <taxon>Bacteroidales</taxon>
        <taxon>Porphyromonadaceae</taxon>
        <taxon>Microbacter</taxon>
    </lineage>
</organism>
<keyword evidence="2" id="KW-1185">Reference proteome</keyword>
<proteinExistence type="predicted"/>
<name>A0A7W5H1J0_9PORP</name>
<evidence type="ECO:0000313" key="2">
    <source>
        <dbReference type="Proteomes" id="UP000544222"/>
    </source>
</evidence>
<accession>A0A7W5H1J0</accession>
<gene>
    <name evidence="1" type="ORF">FHX64_000574</name>
</gene>
<dbReference type="Gene3D" id="3.30.420.260">
    <property type="match status" value="1"/>
</dbReference>
<dbReference type="CDD" id="cd24013">
    <property type="entry name" value="ASKHA_ATPase_BT3980-like"/>
    <property type="match status" value="1"/>
</dbReference>